<dbReference type="GO" id="GO:0022625">
    <property type="term" value="C:cytosolic large ribosomal subunit"/>
    <property type="evidence" value="ECO:0007669"/>
    <property type="project" value="TreeGrafter"/>
</dbReference>
<dbReference type="SUPFAM" id="SSF46561">
    <property type="entry name" value="Ribosomal protein L29 (L29p)"/>
    <property type="match status" value="1"/>
</dbReference>
<dbReference type="InterPro" id="IPR001854">
    <property type="entry name" value="Ribosomal_uL29"/>
</dbReference>
<evidence type="ECO:0000256" key="1">
    <source>
        <dbReference type="ARBA" id="ARBA00009254"/>
    </source>
</evidence>
<evidence type="ECO:0000256" key="3">
    <source>
        <dbReference type="ARBA" id="ARBA00023274"/>
    </source>
</evidence>
<comment type="similarity">
    <text evidence="1 5">Belongs to the universal ribosomal protein uL29 family.</text>
</comment>
<name>A0A0H4T2W6_9CHLR</name>
<dbReference type="PANTHER" id="PTHR10916:SF0">
    <property type="entry name" value="LARGE RIBOSOMAL SUBUNIT PROTEIN UL29C"/>
    <property type="match status" value="1"/>
</dbReference>
<evidence type="ECO:0000313" key="6">
    <source>
        <dbReference type="EMBL" id="AKQ01030.1"/>
    </source>
</evidence>
<keyword evidence="2 5" id="KW-0689">Ribosomal protein</keyword>
<evidence type="ECO:0000256" key="5">
    <source>
        <dbReference type="HAMAP-Rule" id="MF_00374"/>
    </source>
</evidence>
<dbReference type="GO" id="GO:0006412">
    <property type="term" value="P:translation"/>
    <property type="evidence" value="ECO:0007669"/>
    <property type="project" value="UniProtKB-UniRule"/>
</dbReference>
<dbReference type="Gene3D" id="1.10.287.310">
    <property type="match status" value="1"/>
</dbReference>
<dbReference type="GO" id="GO:0003735">
    <property type="term" value="F:structural constituent of ribosome"/>
    <property type="evidence" value="ECO:0007669"/>
    <property type="project" value="InterPro"/>
</dbReference>
<dbReference type="HAMAP" id="MF_00374">
    <property type="entry name" value="Ribosomal_uL29"/>
    <property type="match status" value="1"/>
</dbReference>
<sequence length="75" mass="8626">MDINEIRNLSDSELENALVDAKQELWKIRFDLATRQEKNYSRLPATRKRIARILTVMTERQHTAAAAAAETEKAI</sequence>
<gene>
    <name evidence="5 6" type="primary">rpmC</name>
</gene>
<organism evidence="6">
    <name type="scientific">uncultured Chloroflexi bacterium Rifle_16ft_4_minimus_1380</name>
    <dbReference type="NCBI Taxonomy" id="1665057"/>
    <lineage>
        <taxon>Bacteria</taxon>
        <taxon>Bacillati</taxon>
        <taxon>Chloroflexota</taxon>
        <taxon>environmental samples</taxon>
    </lineage>
</organism>
<evidence type="ECO:0000256" key="2">
    <source>
        <dbReference type="ARBA" id="ARBA00022980"/>
    </source>
</evidence>
<dbReference type="InterPro" id="IPR036049">
    <property type="entry name" value="Ribosomal_uL29_sf"/>
</dbReference>
<dbReference type="PANTHER" id="PTHR10916">
    <property type="entry name" value="60S RIBOSOMAL PROTEIN L35/50S RIBOSOMAL PROTEIN L29"/>
    <property type="match status" value="1"/>
</dbReference>
<dbReference type="CDD" id="cd00427">
    <property type="entry name" value="Ribosomal_L29_HIP"/>
    <property type="match status" value="1"/>
</dbReference>
<protein>
    <recommendedName>
        <fullName evidence="4 5">Large ribosomal subunit protein uL29</fullName>
    </recommendedName>
</protein>
<dbReference type="InterPro" id="IPR050063">
    <property type="entry name" value="Ribosomal_protein_uL29"/>
</dbReference>
<reference evidence="6" key="1">
    <citation type="journal article" date="2015" name="ISME J.">
        <title>Aquifer environment selects for microbial species cohorts in sediment and groundwater.</title>
        <authorList>
            <person name="Hug L.A."/>
            <person name="Thomas B.C."/>
            <person name="Brown C.T."/>
            <person name="Frischkorn K.R."/>
            <person name="Williams K.H."/>
            <person name="Tringe S.G."/>
            <person name="Banfield J.F."/>
        </authorList>
    </citation>
    <scope>NUCLEOTIDE SEQUENCE</scope>
</reference>
<keyword evidence="3 5" id="KW-0687">Ribonucleoprotein</keyword>
<dbReference type="AlphaFoldDB" id="A0A0H4T2W6"/>
<proteinExistence type="inferred from homology"/>
<dbReference type="FunFam" id="1.10.287.310:FF:000001">
    <property type="entry name" value="50S ribosomal protein L29"/>
    <property type="match status" value="1"/>
</dbReference>
<accession>A0A0H4T2W6</accession>
<dbReference type="Pfam" id="PF00831">
    <property type="entry name" value="Ribosomal_L29"/>
    <property type="match status" value="1"/>
</dbReference>
<evidence type="ECO:0000256" key="4">
    <source>
        <dbReference type="ARBA" id="ARBA00035204"/>
    </source>
</evidence>
<dbReference type="NCBIfam" id="TIGR00012">
    <property type="entry name" value="L29"/>
    <property type="match status" value="1"/>
</dbReference>
<dbReference type="EMBL" id="KT006947">
    <property type="protein sequence ID" value="AKQ01030.1"/>
    <property type="molecule type" value="Genomic_DNA"/>
</dbReference>